<dbReference type="InterPro" id="IPR001870">
    <property type="entry name" value="B30.2/SPRY"/>
</dbReference>
<dbReference type="InterPro" id="IPR003877">
    <property type="entry name" value="SPRY_dom"/>
</dbReference>
<feature type="domain" description="B30.2/SPRY" evidence="6">
    <location>
        <begin position="59"/>
        <end position="283"/>
    </location>
</feature>
<accession>A0AA88KXJ1</accession>
<keyword evidence="1" id="KW-0524">Neurogenesis</keyword>
<dbReference type="Pfam" id="PF00622">
    <property type="entry name" value="SPRY"/>
    <property type="match status" value="1"/>
</dbReference>
<dbReference type="AlphaFoldDB" id="A0AA88KXJ1"/>
<dbReference type="Proteomes" id="UP001187531">
    <property type="component" value="Unassembled WGS sequence"/>
</dbReference>
<dbReference type="GO" id="GO:0060386">
    <property type="term" value="P:synapse assembly involved in innervation"/>
    <property type="evidence" value="ECO:0007669"/>
    <property type="project" value="TreeGrafter"/>
</dbReference>
<comment type="subcellular location">
    <subcellularLocation>
        <location evidence="3">Synapse</location>
    </subcellularLocation>
</comment>
<organism evidence="7 8">
    <name type="scientific">Artemia franciscana</name>
    <name type="common">Brine shrimp</name>
    <name type="synonym">Artemia sanfranciscana</name>
    <dbReference type="NCBI Taxonomy" id="6661"/>
    <lineage>
        <taxon>Eukaryota</taxon>
        <taxon>Metazoa</taxon>
        <taxon>Ecdysozoa</taxon>
        <taxon>Arthropoda</taxon>
        <taxon>Crustacea</taxon>
        <taxon>Branchiopoda</taxon>
        <taxon>Anostraca</taxon>
        <taxon>Artemiidae</taxon>
        <taxon>Artemia</taxon>
    </lineage>
</organism>
<evidence type="ECO:0008006" key="9">
    <source>
        <dbReference type="Google" id="ProtNLM"/>
    </source>
</evidence>
<dbReference type="InterPro" id="IPR043136">
    <property type="entry name" value="B30.2/SPRY_sf"/>
</dbReference>
<dbReference type="PANTHER" id="PTHR12245">
    <property type="entry name" value="SPRY DOMAIN CONTAINING SOCS BOX PROTEIN"/>
    <property type="match status" value="1"/>
</dbReference>
<keyword evidence="2" id="KW-0770">Synapse</keyword>
<dbReference type="Gene3D" id="1.20.1280.50">
    <property type="match status" value="1"/>
</dbReference>
<evidence type="ECO:0000256" key="3">
    <source>
        <dbReference type="ARBA" id="ARBA00034103"/>
    </source>
</evidence>
<dbReference type="GO" id="GO:0043161">
    <property type="term" value="P:proteasome-mediated ubiquitin-dependent protein catabolic process"/>
    <property type="evidence" value="ECO:0007669"/>
    <property type="project" value="TreeGrafter"/>
</dbReference>
<dbReference type="PANTHER" id="PTHR12245:SF7">
    <property type="entry name" value="F-BOX_SPRY DOMAIN-CONTAINING PROTEIN 1"/>
    <property type="match status" value="1"/>
</dbReference>
<feature type="domain" description="F-box" evidence="5">
    <location>
        <begin position="1"/>
        <end position="49"/>
    </location>
</feature>
<dbReference type="GO" id="GO:0019005">
    <property type="term" value="C:SCF ubiquitin ligase complex"/>
    <property type="evidence" value="ECO:0007669"/>
    <property type="project" value="TreeGrafter"/>
</dbReference>
<dbReference type="InterPro" id="IPR013320">
    <property type="entry name" value="ConA-like_dom_sf"/>
</dbReference>
<gene>
    <name evidence="7" type="ORF">QYM36_016059</name>
</gene>
<evidence type="ECO:0000313" key="8">
    <source>
        <dbReference type="Proteomes" id="UP001187531"/>
    </source>
</evidence>
<proteinExistence type="predicted"/>
<dbReference type="SMART" id="SM00449">
    <property type="entry name" value="SPRY"/>
    <property type="match status" value="1"/>
</dbReference>
<dbReference type="SMART" id="SM00256">
    <property type="entry name" value="FBOX"/>
    <property type="match status" value="1"/>
</dbReference>
<evidence type="ECO:0000313" key="7">
    <source>
        <dbReference type="EMBL" id="KAK2705914.1"/>
    </source>
</evidence>
<dbReference type="InterPro" id="IPR036047">
    <property type="entry name" value="F-box-like_dom_sf"/>
</dbReference>
<feature type="region of interest" description="Disordered" evidence="4">
    <location>
        <begin position="347"/>
        <end position="379"/>
    </location>
</feature>
<feature type="region of interest" description="Disordered" evidence="4">
    <location>
        <begin position="259"/>
        <end position="328"/>
    </location>
</feature>
<protein>
    <recommendedName>
        <fullName evidence="9">F-box/SPRY domain-containing protein 1</fullName>
    </recommendedName>
</protein>
<dbReference type="PROSITE" id="PS50188">
    <property type="entry name" value="B302_SPRY"/>
    <property type="match status" value="1"/>
</dbReference>
<evidence type="ECO:0000259" key="5">
    <source>
        <dbReference type="PROSITE" id="PS50181"/>
    </source>
</evidence>
<dbReference type="InterPro" id="IPR001810">
    <property type="entry name" value="F-box_dom"/>
</dbReference>
<dbReference type="InterPro" id="IPR050672">
    <property type="entry name" value="FBXO45-Fsn/SPSB_families"/>
</dbReference>
<feature type="compositionally biased region" description="Basic and acidic residues" evidence="4">
    <location>
        <begin position="349"/>
        <end position="368"/>
    </location>
</feature>
<dbReference type="SUPFAM" id="SSF81383">
    <property type="entry name" value="F-box domain"/>
    <property type="match status" value="1"/>
</dbReference>
<feature type="non-terminal residue" evidence="7">
    <location>
        <position position="1"/>
    </location>
</feature>
<reference evidence="7" key="1">
    <citation type="submission" date="2023-07" db="EMBL/GenBank/DDBJ databases">
        <title>Chromosome-level genome assembly of Artemia franciscana.</title>
        <authorList>
            <person name="Jo E."/>
        </authorList>
    </citation>
    <scope>NUCLEOTIDE SEQUENCE</scope>
    <source>
        <tissue evidence="7">Whole body</tissue>
    </source>
</reference>
<name>A0AA88KXJ1_ARTSF</name>
<dbReference type="Pfam" id="PF12937">
    <property type="entry name" value="F-box-like"/>
    <property type="match status" value="1"/>
</dbReference>
<dbReference type="PROSITE" id="PS50181">
    <property type="entry name" value="FBOX"/>
    <property type="match status" value="1"/>
</dbReference>
<comment type="caution">
    <text evidence="7">The sequence shown here is derived from an EMBL/GenBank/DDBJ whole genome shotgun (WGS) entry which is preliminary data.</text>
</comment>
<evidence type="ECO:0000256" key="4">
    <source>
        <dbReference type="SAM" id="MobiDB-lite"/>
    </source>
</evidence>
<feature type="compositionally biased region" description="Low complexity" evidence="4">
    <location>
        <begin position="259"/>
        <end position="278"/>
    </location>
</feature>
<evidence type="ECO:0000256" key="1">
    <source>
        <dbReference type="ARBA" id="ARBA00022902"/>
    </source>
</evidence>
<dbReference type="SUPFAM" id="SSF49899">
    <property type="entry name" value="Concanavalin A-like lectins/glucanases"/>
    <property type="match status" value="1"/>
</dbReference>
<dbReference type="GO" id="GO:0045202">
    <property type="term" value="C:synapse"/>
    <property type="evidence" value="ECO:0007669"/>
    <property type="project" value="UniProtKB-SubCell"/>
</dbReference>
<evidence type="ECO:0000259" key="6">
    <source>
        <dbReference type="PROSITE" id="PS50188"/>
    </source>
</evidence>
<sequence length="429" mass="47843">MMSILNLPEEIHDVIFAYLSLGDVLNCMQVCKKWYYILQRGNSELWQYHSGKTVPCEALGSEILSSLSSHKSKLKAFKYAWNPNDCAFHNYIKSNGFTLLRYPEDILHSRYTLDYTYPIGDYRRALSYDSLHDCARGKLGFEAGRHSWEITWEGPLGAFAKVGVATKDDSNTDPETLFGRRGESWGWDLANNYLIQNGLVQTFYPQSPKYGYCPNYQMIPAYQIGDRIRVILDLEENTLAFEMNDKFLGVAFRALCSTSESSSSGSRSSSNSGSSSNSDSDDFQSEDQGATATTKAPVQQLTSKGVAFQNKRTPTGVPAASTRPMATKTRNLGHTTSIVTCTAAKPKRTRELDSTPDEFLEKRPREEELSQEPVTQTPESIQRVADLRRSLLGGRRTTGLAVAVEEGLRSTVFRPSSSATKEIEISSES</sequence>
<dbReference type="EMBL" id="JAVRJZ010000020">
    <property type="protein sequence ID" value="KAK2705914.1"/>
    <property type="molecule type" value="Genomic_DNA"/>
</dbReference>
<feature type="compositionally biased region" description="Polar residues" evidence="4">
    <location>
        <begin position="290"/>
        <end position="303"/>
    </location>
</feature>
<evidence type="ECO:0000256" key="2">
    <source>
        <dbReference type="ARBA" id="ARBA00023018"/>
    </source>
</evidence>
<dbReference type="Gene3D" id="2.60.120.920">
    <property type="match status" value="1"/>
</dbReference>
<keyword evidence="8" id="KW-1185">Reference proteome</keyword>